<evidence type="ECO:0000256" key="1">
    <source>
        <dbReference type="SAM" id="MobiDB-lite"/>
    </source>
</evidence>
<reference evidence="5 6" key="1">
    <citation type="submission" date="2020-01" db="EMBL/GenBank/DDBJ databases">
        <authorList>
            <person name="Mishra B."/>
        </authorList>
    </citation>
    <scope>NUCLEOTIDE SEQUENCE [LARGE SCALE GENOMIC DNA]</scope>
</reference>
<keyword evidence="2" id="KW-0812">Transmembrane</keyword>
<protein>
    <submittedName>
        <fullName evidence="5">Uncharacterized protein</fullName>
    </submittedName>
</protein>
<evidence type="ECO:0000313" key="4">
    <source>
        <dbReference type="EMBL" id="CAA7049609.1"/>
    </source>
</evidence>
<evidence type="ECO:0000256" key="2">
    <source>
        <dbReference type="SAM" id="Phobius"/>
    </source>
</evidence>
<dbReference type="Proteomes" id="UP000467841">
    <property type="component" value="Unassembled WGS sequence"/>
</dbReference>
<accession>A0A6D2LCS5</accession>
<name>A0A6D2LCS5_9BRAS</name>
<feature type="region of interest" description="Disordered" evidence="1">
    <location>
        <begin position="64"/>
        <end position="103"/>
    </location>
</feature>
<dbReference type="EMBL" id="CACVBM020000222">
    <property type="protein sequence ID" value="CAA7016496.1"/>
    <property type="molecule type" value="Genomic_DNA"/>
</dbReference>
<organism evidence="5 6">
    <name type="scientific">Microthlaspi erraticum</name>
    <dbReference type="NCBI Taxonomy" id="1685480"/>
    <lineage>
        <taxon>Eukaryota</taxon>
        <taxon>Viridiplantae</taxon>
        <taxon>Streptophyta</taxon>
        <taxon>Embryophyta</taxon>
        <taxon>Tracheophyta</taxon>
        <taxon>Spermatophyta</taxon>
        <taxon>Magnoliopsida</taxon>
        <taxon>eudicotyledons</taxon>
        <taxon>Gunneridae</taxon>
        <taxon>Pentapetalae</taxon>
        <taxon>rosids</taxon>
        <taxon>malvids</taxon>
        <taxon>Brassicales</taxon>
        <taxon>Brassicaceae</taxon>
        <taxon>Coluteocarpeae</taxon>
        <taxon>Microthlaspi</taxon>
    </lineage>
</organism>
<evidence type="ECO:0000313" key="5">
    <source>
        <dbReference type="EMBL" id="CAA7062136.1"/>
    </source>
</evidence>
<keyword evidence="2" id="KW-1133">Transmembrane helix</keyword>
<sequence length="103" mass="11358">MIAIIVAASSCPVSVVILLGWIFARIGLIKRFHVWVALGCYRKMKENRLGAIEEQIAAKRRKLDDASAGIGSGKWKCNRARRSRRKDSSNQETSEARAAGDTA</sequence>
<dbReference type="AlphaFoldDB" id="A0A6D2LCS5"/>
<evidence type="ECO:0000313" key="6">
    <source>
        <dbReference type="Proteomes" id="UP000467841"/>
    </source>
</evidence>
<dbReference type="EMBL" id="CACVBM020001925">
    <property type="protein sequence ID" value="CAA7062136.1"/>
    <property type="molecule type" value="Genomic_DNA"/>
</dbReference>
<feature type="transmembrane region" description="Helical" evidence="2">
    <location>
        <begin position="6"/>
        <end position="24"/>
    </location>
</feature>
<proteinExistence type="predicted"/>
<gene>
    <name evidence="4" type="ORF">MERR_LOCUS36844</name>
    <name evidence="3" type="ORF">MERR_LOCUS3731</name>
    <name evidence="5" type="ORF">MERR_LOCUS49372</name>
</gene>
<feature type="compositionally biased region" description="Basic residues" evidence="1">
    <location>
        <begin position="76"/>
        <end position="85"/>
    </location>
</feature>
<evidence type="ECO:0000313" key="3">
    <source>
        <dbReference type="EMBL" id="CAA7016496.1"/>
    </source>
</evidence>
<dbReference type="EMBL" id="CACVBM020001419">
    <property type="protein sequence ID" value="CAA7049609.1"/>
    <property type="molecule type" value="Genomic_DNA"/>
</dbReference>
<keyword evidence="6" id="KW-1185">Reference proteome</keyword>
<keyword evidence="2" id="KW-0472">Membrane</keyword>